<proteinExistence type="predicted"/>
<dbReference type="NCBIfam" id="TIGR02831">
    <property type="entry name" value="spo_II_M"/>
    <property type="match status" value="1"/>
</dbReference>
<dbReference type="Pfam" id="PF01944">
    <property type="entry name" value="SpoIIM"/>
    <property type="match status" value="1"/>
</dbReference>
<evidence type="ECO:0000256" key="1">
    <source>
        <dbReference type="SAM" id="Phobius"/>
    </source>
</evidence>
<dbReference type="InterPro" id="IPR014196">
    <property type="entry name" value="SpoIIM"/>
</dbReference>
<evidence type="ECO:0000313" key="3">
    <source>
        <dbReference type="Proteomes" id="UP000732377"/>
    </source>
</evidence>
<feature type="transmembrane region" description="Helical" evidence="1">
    <location>
        <begin position="114"/>
        <end position="133"/>
    </location>
</feature>
<keyword evidence="1" id="KW-1133">Transmembrane helix</keyword>
<sequence>MQLYAAWRENLEELLLERGGLVLWHTALFVVGLLFGALALRSLEVETQLELARQISGALQALREGEPPAPGPLLREALFRQARTVALMWVLGVSLVGSVAVMALPLVRGFTSGFAVAYLTAELGARGVLLAAAGHLPQTVLEVPGVILAASASVGFAVEVLTSWRVRRRLSGYYDALARYSNTLLCAAVLLAAAALVEGYVTPHLVRLVLEAP</sequence>
<name>A0A953IAE2_SYMTR</name>
<dbReference type="InterPro" id="IPR002798">
    <property type="entry name" value="SpoIIM-like"/>
</dbReference>
<dbReference type="Proteomes" id="UP000732377">
    <property type="component" value="Unassembled WGS sequence"/>
</dbReference>
<feature type="transmembrane region" description="Helical" evidence="1">
    <location>
        <begin position="86"/>
        <end position="107"/>
    </location>
</feature>
<organism evidence="2 3">
    <name type="scientific">Symbiobacterium thermophilum</name>
    <dbReference type="NCBI Taxonomy" id="2734"/>
    <lineage>
        <taxon>Bacteria</taxon>
        <taxon>Bacillati</taxon>
        <taxon>Bacillota</taxon>
        <taxon>Clostridia</taxon>
        <taxon>Eubacteriales</taxon>
        <taxon>Symbiobacteriaceae</taxon>
        <taxon>Symbiobacterium</taxon>
    </lineage>
</organism>
<accession>A0A953IAE2</accession>
<keyword evidence="1" id="KW-0812">Transmembrane</keyword>
<protein>
    <submittedName>
        <fullName evidence="2">Stage II sporulation protein M</fullName>
    </submittedName>
</protein>
<comment type="caution">
    <text evidence="2">The sequence shown here is derived from an EMBL/GenBank/DDBJ whole genome shotgun (WGS) entry which is preliminary data.</text>
</comment>
<keyword evidence="1" id="KW-0472">Membrane</keyword>
<feature type="transmembrane region" description="Helical" evidence="1">
    <location>
        <begin position="145"/>
        <end position="164"/>
    </location>
</feature>
<gene>
    <name evidence="2" type="primary">spoIIM</name>
    <name evidence="2" type="ORF">CWE10_14570</name>
</gene>
<feature type="transmembrane region" description="Helical" evidence="1">
    <location>
        <begin position="21"/>
        <end position="40"/>
    </location>
</feature>
<dbReference type="RefSeq" id="WP_011195951.1">
    <property type="nucleotide sequence ID" value="NZ_PIUK01000174.1"/>
</dbReference>
<dbReference type="AlphaFoldDB" id="A0A953IAE2"/>
<feature type="transmembrane region" description="Helical" evidence="1">
    <location>
        <begin position="176"/>
        <end position="197"/>
    </location>
</feature>
<dbReference type="PIRSF" id="PIRSF038973">
    <property type="entry name" value="SpoIIM"/>
    <property type="match status" value="1"/>
</dbReference>
<dbReference type="EMBL" id="PIUK01000174">
    <property type="protein sequence ID" value="MBY6277408.1"/>
    <property type="molecule type" value="Genomic_DNA"/>
</dbReference>
<evidence type="ECO:0000313" key="2">
    <source>
        <dbReference type="EMBL" id="MBY6277408.1"/>
    </source>
</evidence>
<dbReference type="OMA" id="MVRNQFM"/>
<reference evidence="2" key="1">
    <citation type="submission" date="2017-11" db="EMBL/GenBank/DDBJ databases">
        <title>Three new genomes from thermophilic consortium.</title>
        <authorList>
            <person name="Quaggio R."/>
            <person name="Amgarten D."/>
            <person name="Setubal J.C."/>
        </authorList>
    </citation>
    <scope>NUCLEOTIDE SEQUENCE</scope>
    <source>
        <strain evidence="2">ZCTH01-B2</strain>
    </source>
</reference>